<proteinExistence type="predicted"/>
<comment type="caution">
    <text evidence="1">The sequence shown here is derived from an EMBL/GenBank/DDBJ whole genome shotgun (WGS) entry which is preliminary data.</text>
</comment>
<reference evidence="1" key="1">
    <citation type="submission" date="2021-06" db="EMBL/GenBank/DDBJ databases">
        <authorList>
            <person name="Kallberg Y."/>
            <person name="Tangrot J."/>
            <person name="Rosling A."/>
        </authorList>
    </citation>
    <scope>NUCLEOTIDE SEQUENCE</scope>
    <source>
        <strain evidence="1">MT106</strain>
    </source>
</reference>
<name>A0A9N8ZLZ8_9GLOM</name>
<organism evidence="1 2">
    <name type="scientific">Ambispora gerdemannii</name>
    <dbReference type="NCBI Taxonomy" id="144530"/>
    <lineage>
        <taxon>Eukaryota</taxon>
        <taxon>Fungi</taxon>
        <taxon>Fungi incertae sedis</taxon>
        <taxon>Mucoromycota</taxon>
        <taxon>Glomeromycotina</taxon>
        <taxon>Glomeromycetes</taxon>
        <taxon>Archaeosporales</taxon>
        <taxon>Ambisporaceae</taxon>
        <taxon>Ambispora</taxon>
    </lineage>
</organism>
<gene>
    <name evidence="1" type="ORF">AGERDE_LOCUS4212</name>
</gene>
<dbReference type="Proteomes" id="UP000789831">
    <property type="component" value="Unassembled WGS sequence"/>
</dbReference>
<dbReference type="AlphaFoldDB" id="A0A9N8ZLZ8"/>
<accession>A0A9N8ZLZ8</accession>
<evidence type="ECO:0000313" key="1">
    <source>
        <dbReference type="EMBL" id="CAG8500315.1"/>
    </source>
</evidence>
<sequence length="74" mass="8539">MPDPYSTSSKTLNGSSVIIEFERRPSPPCSGDGKQQQRFPQNALLHAHLALLMKFKELEFDKEMDDRYLLRAEQ</sequence>
<evidence type="ECO:0000313" key="2">
    <source>
        <dbReference type="Proteomes" id="UP000789831"/>
    </source>
</evidence>
<dbReference type="EMBL" id="CAJVPL010000466">
    <property type="protein sequence ID" value="CAG8500315.1"/>
    <property type="molecule type" value="Genomic_DNA"/>
</dbReference>
<keyword evidence="2" id="KW-1185">Reference proteome</keyword>
<protein>
    <submittedName>
        <fullName evidence="1">7086_t:CDS:1</fullName>
    </submittedName>
</protein>